<dbReference type="AlphaFoldDB" id="A0A3P6QD23"/>
<evidence type="ECO:0000313" key="3">
    <source>
        <dbReference type="Proteomes" id="UP000281553"/>
    </source>
</evidence>
<protein>
    <submittedName>
        <fullName evidence="2">Uncharacterized protein</fullName>
    </submittedName>
</protein>
<dbReference type="Proteomes" id="UP000281553">
    <property type="component" value="Unassembled WGS sequence"/>
</dbReference>
<dbReference type="OrthoDB" id="10054666at2759"/>
<feature type="region of interest" description="Disordered" evidence="1">
    <location>
        <begin position="310"/>
        <end position="339"/>
    </location>
</feature>
<gene>
    <name evidence="2" type="ORF">DILT_LOCUS1122</name>
</gene>
<proteinExistence type="predicted"/>
<feature type="region of interest" description="Disordered" evidence="1">
    <location>
        <begin position="1"/>
        <end position="54"/>
    </location>
</feature>
<feature type="compositionally biased region" description="Polar residues" evidence="1">
    <location>
        <begin position="99"/>
        <end position="108"/>
    </location>
</feature>
<organism evidence="2 3">
    <name type="scientific">Dibothriocephalus latus</name>
    <name type="common">Fish tapeworm</name>
    <name type="synonym">Diphyllobothrium latum</name>
    <dbReference type="NCBI Taxonomy" id="60516"/>
    <lineage>
        <taxon>Eukaryota</taxon>
        <taxon>Metazoa</taxon>
        <taxon>Spiralia</taxon>
        <taxon>Lophotrochozoa</taxon>
        <taxon>Platyhelminthes</taxon>
        <taxon>Cestoda</taxon>
        <taxon>Eucestoda</taxon>
        <taxon>Diphyllobothriidea</taxon>
        <taxon>Diphyllobothriidae</taxon>
        <taxon>Dibothriocephalus</taxon>
    </lineage>
</organism>
<feature type="compositionally biased region" description="Basic and acidic residues" evidence="1">
    <location>
        <begin position="325"/>
        <end position="334"/>
    </location>
</feature>
<dbReference type="EMBL" id="UYRU01006658">
    <property type="protein sequence ID" value="VDK40283.1"/>
    <property type="molecule type" value="Genomic_DNA"/>
</dbReference>
<accession>A0A3P6QD23</accession>
<feature type="compositionally biased region" description="Basic and acidic residues" evidence="1">
    <location>
        <begin position="75"/>
        <end position="92"/>
    </location>
</feature>
<evidence type="ECO:0000313" key="2">
    <source>
        <dbReference type="EMBL" id="VDK40283.1"/>
    </source>
</evidence>
<evidence type="ECO:0000256" key="1">
    <source>
        <dbReference type="SAM" id="MobiDB-lite"/>
    </source>
</evidence>
<keyword evidence="3" id="KW-1185">Reference proteome</keyword>
<sequence>MSGGLEDYSTLNPEEKPNSANAPYPYGSQNREDSDFSFANPLRQDRTENDPILSSAFYGDYEVLKVTDTPQESRFLQEKPKVPTKNRAESKNLKGRRPNMSTPPSVTTPLGEKTASAQANDFAFPFGISGAGGGYSYEELDDPWLMQQQAFSELNACFMNEPTLVMGKHPASQTVGQSTPSTNADAKETIMDMGTMFSEKDDIQLRGVPGLNNTPVNDTKPEKPVARPPVVPGSLLRCIQRVVQMRCHAAGHSNNLIGRQACEVMCEAVRQRMSQLIDFLHDCRQPLDSCTQRYSVFFLNREAYAGNQVTDSKYGPKSYGKKYPKKAERSRPMGRETQQLQPKIHSGTYCLACGNA</sequence>
<reference evidence="2 3" key="1">
    <citation type="submission" date="2018-11" db="EMBL/GenBank/DDBJ databases">
        <authorList>
            <consortium name="Pathogen Informatics"/>
        </authorList>
    </citation>
    <scope>NUCLEOTIDE SEQUENCE [LARGE SCALE GENOMIC DNA]</scope>
</reference>
<feature type="region of interest" description="Disordered" evidence="1">
    <location>
        <begin position="72"/>
        <end position="114"/>
    </location>
</feature>
<name>A0A3P6QD23_DIBLA</name>